<accession>A0A179GUW9</accession>
<reference evidence="3" key="1">
    <citation type="submission" date="2015-05" db="EMBL/GenBank/DDBJ databases">
        <authorList>
            <person name="Wang D.B."/>
            <person name="Wang M."/>
        </authorList>
    </citation>
    <scope>NUCLEOTIDE SEQUENCE</scope>
    <source>
        <strain evidence="3">36-1</strain>
    </source>
</reference>
<sequence length="358" mass="40001">MSSDSGPKTAPAARPNAFHTIGGGRCGAVFHIEGSSKIVKVAKDTDSLAIRREFSTQMATHQLLKHYQVGNVEIPHPAAYFPTGCMEHAQFHAIWPQLANAIKREGLPSNAQFLLAERILPLREPIREALIRRFCPEKFRASTRTSPLNKDCLVPVYLGSATRRDEDRESFSLRDFPLHLNELGEAGMGVENIARGMGRAMAVMHWAVRYDGGGVKFVFGSKKVPHKLPDIDKYDSDPEVDSYIGPNVPFKAVDDLNAHETRLFLIDFDQAKPISMDEDGVRQAVAAIKENGLYFPKACRKTKRECDVWKAFEGSYVVKSWEIINKERLGINIQRLPLLVMRGLIDWAECEAAARGEA</sequence>
<dbReference type="Proteomes" id="UP000245956">
    <property type="component" value="Unassembled WGS sequence"/>
</dbReference>
<dbReference type="OrthoDB" id="2993351at2759"/>
<evidence type="ECO:0000259" key="1">
    <source>
        <dbReference type="Pfam" id="PF12417"/>
    </source>
</evidence>
<dbReference type="AlphaFoldDB" id="A0A179GUW9"/>
<name>A0A179GUW9_PURLI</name>
<evidence type="ECO:0000313" key="3">
    <source>
        <dbReference type="EMBL" id="PWI66287.1"/>
    </source>
</evidence>
<organism evidence="2 4">
    <name type="scientific">Purpureocillium lilacinum</name>
    <name type="common">Paecilomyces lilacinus</name>
    <dbReference type="NCBI Taxonomy" id="33203"/>
    <lineage>
        <taxon>Eukaryota</taxon>
        <taxon>Fungi</taxon>
        <taxon>Dikarya</taxon>
        <taxon>Ascomycota</taxon>
        <taxon>Pezizomycotina</taxon>
        <taxon>Sordariomycetes</taxon>
        <taxon>Hypocreomycetidae</taxon>
        <taxon>Hypocreales</taxon>
        <taxon>Ophiocordycipitaceae</taxon>
        <taxon>Purpureocillium</taxon>
    </lineage>
</organism>
<dbReference type="PANTHER" id="PTHR40780">
    <property type="entry name" value="DUF3669 DOMAIN-CONTAINING PROTEIN"/>
    <property type="match status" value="1"/>
</dbReference>
<feature type="domain" description="DUF3669" evidence="1">
    <location>
        <begin position="263"/>
        <end position="327"/>
    </location>
</feature>
<comment type="caution">
    <text evidence="2">The sequence shown here is derived from an EMBL/GenBank/DDBJ whole genome shotgun (WGS) entry which is preliminary data.</text>
</comment>
<evidence type="ECO:0000313" key="2">
    <source>
        <dbReference type="EMBL" id="OAQ81746.1"/>
    </source>
</evidence>
<reference evidence="3 5" key="2">
    <citation type="journal article" date="2016" name="Front. Microbiol.">
        <title>Genome and transcriptome sequences reveal the specific parasitism of the nematophagous Purpureocillium lilacinum 36-1.</title>
        <authorList>
            <person name="Xie J."/>
            <person name="Li S."/>
            <person name="Mo C."/>
            <person name="Xiao X."/>
            <person name="Peng D."/>
            <person name="Wang G."/>
            <person name="Xiao Y."/>
        </authorList>
    </citation>
    <scope>NUCLEOTIDE SEQUENCE [LARGE SCALE GENOMIC DNA]</scope>
    <source>
        <strain evidence="3 5">36-1</strain>
    </source>
</reference>
<reference evidence="2 4" key="3">
    <citation type="submission" date="2016-01" db="EMBL/GenBank/DDBJ databases">
        <title>Biosynthesis of antibiotic leucinostatins and their inhibition on Phytophthora in bio-control Purpureocillium lilacinum.</title>
        <authorList>
            <person name="Wang G."/>
            <person name="Liu Z."/>
            <person name="Lin R."/>
            <person name="Li E."/>
            <person name="Mao Z."/>
            <person name="Ling J."/>
            <person name="Yin W."/>
            <person name="Xie B."/>
        </authorList>
    </citation>
    <scope>NUCLEOTIDE SEQUENCE [LARGE SCALE GENOMIC DNA]</scope>
    <source>
        <strain evidence="2">PLBJ-1</strain>
    </source>
</reference>
<evidence type="ECO:0000313" key="4">
    <source>
        <dbReference type="Proteomes" id="UP000078240"/>
    </source>
</evidence>
<protein>
    <submittedName>
        <fullName evidence="2">Zinc finger protein domain-containing protein</fullName>
    </submittedName>
</protein>
<dbReference type="EMBL" id="LSBH01000003">
    <property type="protein sequence ID" value="OAQ81746.1"/>
    <property type="molecule type" value="Genomic_DNA"/>
</dbReference>
<proteinExistence type="predicted"/>
<gene>
    <name evidence="3" type="ORF">PCL_05252</name>
    <name evidence="2" type="ORF">VFPBJ_04330</name>
</gene>
<dbReference type="EMBL" id="LCWV01000026">
    <property type="protein sequence ID" value="PWI66287.1"/>
    <property type="molecule type" value="Genomic_DNA"/>
</dbReference>
<dbReference type="PANTHER" id="PTHR40780:SF2">
    <property type="entry name" value="DUF3669 DOMAIN-CONTAINING PROTEIN"/>
    <property type="match status" value="1"/>
</dbReference>
<dbReference type="Proteomes" id="UP000078240">
    <property type="component" value="Unassembled WGS sequence"/>
</dbReference>
<dbReference type="Pfam" id="PF12417">
    <property type="entry name" value="DUF3669"/>
    <property type="match status" value="1"/>
</dbReference>
<dbReference type="InterPro" id="IPR022137">
    <property type="entry name" value="Znf_prot_DUF3669"/>
</dbReference>
<evidence type="ECO:0000313" key="5">
    <source>
        <dbReference type="Proteomes" id="UP000245956"/>
    </source>
</evidence>